<protein>
    <recommendedName>
        <fullName evidence="4">Lactococcin 972 family bacteriocin</fullName>
    </recommendedName>
</protein>
<gene>
    <name evidence="2" type="ORF">JK635_03925</name>
</gene>
<evidence type="ECO:0000313" key="2">
    <source>
        <dbReference type="EMBL" id="MBL4951390.1"/>
    </source>
</evidence>
<proteinExistence type="predicted"/>
<accession>A0ABS1TNA0</accession>
<keyword evidence="1" id="KW-0732">Signal</keyword>
<keyword evidence="3" id="KW-1185">Reference proteome</keyword>
<organism evidence="2 3">
    <name type="scientific">Neobacillus paridis</name>
    <dbReference type="NCBI Taxonomy" id="2803862"/>
    <lineage>
        <taxon>Bacteria</taxon>
        <taxon>Bacillati</taxon>
        <taxon>Bacillota</taxon>
        <taxon>Bacilli</taxon>
        <taxon>Bacillales</taxon>
        <taxon>Bacillaceae</taxon>
        <taxon>Neobacillus</taxon>
    </lineage>
</organism>
<evidence type="ECO:0000313" key="3">
    <source>
        <dbReference type="Proteomes" id="UP000623967"/>
    </source>
</evidence>
<comment type="caution">
    <text evidence="2">The sequence shown here is derived from an EMBL/GenBank/DDBJ whole genome shotgun (WGS) entry which is preliminary data.</text>
</comment>
<dbReference type="Proteomes" id="UP000623967">
    <property type="component" value="Unassembled WGS sequence"/>
</dbReference>
<feature type="signal peptide" evidence="1">
    <location>
        <begin position="1"/>
        <end position="27"/>
    </location>
</feature>
<evidence type="ECO:0000256" key="1">
    <source>
        <dbReference type="SAM" id="SignalP"/>
    </source>
</evidence>
<feature type="chain" id="PRO_5046030851" description="Lactococcin 972 family bacteriocin" evidence="1">
    <location>
        <begin position="28"/>
        <end position="125"/>
    </location>
</feature>
<dbReference type="EMBL" id="JAESWB010000025">
    <property type="protein sequence ID" value="MBL4951390.1"/>
    <property type="molecule type" value="Genomic_DNA"/>
</dbReference>
<evidence type="ECO:0008006" key="4">
    <source>
        <dbReference type="Google" id="ProtNLM"/>
    </source>
</evidence>
<name>A0ABS1TNA0_9BACI</name>
<sequence>MKLTKKISAGILAGAIVLSGGISNAFAAVPVDAGMSPVNETKKGDLGSFTKKLFWAGGGSSYYSVEYHDGISVGFLDKSATYYSTNYTRSYSKPITSSIKTWNTMLRVSNGSSATASGSVTLKDL</sequence>
<reference evidence="2 3" key="1">
    <citation type="submission" date="2021-01" db="EMBL/GenBank/DDBJ databases">
        <title>Genome public.</title>
        <authorList>
            <person name="Liu C."/>
            <person name="Sun Q."/>
        </authorList>
    </citation>
    <scope>NUCLEOTIDE SEQUENCE [LARGE SCALE GENOMIC DNA]</scope>
    <source>
        <strain evidence="2 3">YIM B02564</strain>
    </source>
</reference>
<dbReference type="RefSeq" id="WP_202652563.1">
    <property type="nucleotide sequence ID" value="NZ_JAESWB010000025.1"/>
</dbReference>